<keyword evidence="2" id="KW-1185">Reference proteome</keyword>
<accession>A0A392QKN4</accession>
<evidence type="ECO:0000313" key="1">
    <source>
        <dbReference type="EMBL" id="MCI24106.1"/>
    </source>
</evidence>
<proteinExistence type="predicted"/>
<protein>
    <submittedName>
        <fullName evidence="1">Uncharacterized protein</fullName>
    </submittedName>
</protein>
<comment type="caution">
    <text evidence="1">The sequence shown here is derived from an EMBL/GenBank/DDBJ whole genome shotgun (WGS) entry which is preliminary data.</text>
</comment>
<dbReference type="PANTHER" id="PTHR33067:SF31">
    <property type="entry name" value="RNA-DIRECTED DNA POLYMERASE"/>
    <property type="match status" value="1"/>
</dbReference>
<dbReference type="AlphaFoldDB" id="A0A392QKN4"/>
<sequence>MDIAEDSQVLILLGRPFLATVGAIIDVKKGKLNLKVGDDVVEFSLAKLMKQPAIEDTTCFVDVTDHCASEYPPEPSSQDGLELCLTGIESMTPIQEEAILYSTELDKHPLYRKKGFEGNKNETSMKEALQ</sequence>
<name>A0A392QKN4_9FABA</name>
<dbReference type="Proteomes" id="UP000265520">
    <property type="component" value="Unassembled WGS sequence"/>
</dbReference>
<feature type="non-terminal residue" evidence="1">
    <location>
        <position position="130"/>
    </location>
</feature>
<dbReference type="EMBL" id="LXQA010139570">
    <property type="protein sequence ID" value="MCI24106.1"/>
    <property type="molecule type" value="Genomic_DNA"/>
</dbReference>
<dbReference type="PANTHER" id="PTHR33067">
    <property type="entry name" value="RNA-DIRECTED DNA POLYMERASE-RELATED"/>
    <property type="match status" value="1"/>
</dbReference>
<reference evidence="1 2" key="1">
    <citation type="journal article" date="2018" name="Front. Plant Sci.">
        <title>Red Clover (Trifolium pratense) and Zigzag Clover (T. medium) - A Picture of Genomic Similarities and Differences.</title>
        <authorList>
            <person name="Dluhosova J."/>
            <person name="Istvanek J."/>
            <person name="Nedelnik J."/>
            <person name="Repkova J."/>
        </authorList>
    </citation>
    <scope>NUCLEOTIDE SEQUENCE [LARGE SCALE GENOMIC DNA]</scope>
    <source>
        <strain evidence="2">cv. 10/8</strain>
        <tissue evidence="1">Leaf</tissue>
    </source>
</reference>
<organism evidence="1 2">
    <name type="scientific">Trifolium medium</name>
    <dbReference type="NCBI Taxonomy" id="97028"/>
    <lineage>
        <taxon>Eukaryota</taxon>
        <taxon>Viridiplantae</taxon>
        <taxon>Streptophyta</taxon>
        <taxon>Embryophyta</taxon>
        <taxon>Tracheophyta</taxon>
        <taxon>Spermatophyta</taxon>
        <taxon>Magnoliopsida</taxon>
        <taxon>eudicotyledons</taxon>
        <taxon>Gunneridae</taxon>
        <taxon>Pentapetalae</taxon>
        <taxon>rosids</taxon>
        <taxon>fabids</taxon>
        <taxon>Fabales</taxon>
        <taxon>Fabaceae</taxon>
        <taxon>Papilionoideae</taxon>
        <taxon>50 kb inversion clade</taxon>
        <taxon>NPAAA clade</taxon>
        <taxon>Hologalegina</taxon>
        <taxon>IRL clade</taxon>
        <taxon>Trifolieae</taxon>
        <taxon>Trifolium</taxon>
    </lineage>
</organism>
<evidence type="ECO:0000313" key="2">
    <source>
        <dbReference type="Proteomes" id="UP000265520"/>
    </source>
</evidence>